<dbReference type="InterPro" id="IPR000307">
    <property type="entry name" value="Ribosomal_bS16"/>
</dbReference>
<dbReference type="HAMAP" id="MF_00385">
    <property type="entry name" value="Ribosomal_bS16"/>
    <property type="match status" value="1"/>
</dbReference>
<dbReference type="PROSITE" id="PS00732">
    <property type="entry name" value="RIBOSOMAL_S16"/>
    <property type="match status" value="1"/>
</dbReference>
<comment type="similarity">
    <text evidence="3">Belongs to the bacterial ribosomal protein bS16 family.</text>
</comment>
<dbReference type="PANTHER" id="PTHR12919">
    <property type="entry name" value="30S RIBOSOMAL PROTEIN S16"/>
    <property type="match status" value="1"/>
</dbReference>
<dbReference type="GO" id="GO:0006412">
    <property type="term" value="P:translation"/>
    <property type="evidence" value="ECO:0007669"/>
    <property type="project" value="UniProtKB-UniRule"/>
</dbReference>
<dbReference type="Gene3D" id="3.30.1320.10">
    <property type="match status" value="1"/>
</dbReference>
<dbReference type="InterPro" id="IPR023803">
    <property type="entry name" value="Ribosomal_bS16_dom_sf"/>
</dbReference>
<keyword evidence="1 3" id="KW-0689">Ribosomal protein</keyword>
<evidence type="ECO:0000256" key="2">
    <source>
        <dbReference type="ARBA" id="ARBA00023274"/>
    </source>
</evidence>
<evidence type="ECO:0000256" key="1">
    <source>
        <dbReference type="ARBA" id="ARBA00022980"/>
    </source>
</evidence>
<dbReference type="GO" id="GO:0005737">
    <property type="term" value="C:cytoplasm"/>
    <property type="evidence" value="ECO:0007669"/>
    <property type="project" value="UniProtKB-ARBA"/>
</dbReference>
<gene>
    <name evidence="3" type="primary">rpsP</name>
    <name evidence="4" type="ORF">SAMN05444515_11234</name>
</gene>
<dbReference type="OrthoDB" id="9807878at2"/>
<dbReference type="Proteomes" id="UP000199256">
    <property type="component" value="Unassembled WGS sequence"/>
</dbReference>
<sequence length="86" mass="9852">MVTIRLARGGAKKAPFYKIVVTDSRSRRDSGYIERLGYFNPVARGQEVRLHMDSDRMEHWLSKGAQTSERVAKLLKEFQKQNQAAA</sequence>
<dbReference type="RefSeq" id="WP_090254246.1">
    <property type="nucleotide sequence ID" value="NZ_FOAA01000012.1"/>
</dbReference>
<dbReference type="STRING" id="1396821.SAMN05444515_11234"/>
<protein>
    <recommendedName>
        <fullName evidence="3">Small ribosomal subunit protein bS16</fullName>
    </recommendedName>
</protein>
<reference evidence="5" key="1">
    <citation type="submission" date="2016-10" db="EMBL/GenBank/DDBJ databases">
        <authorList>
            <person name="Varghese N."/>
            <person name="Submissions S."/>
        </authorList>
    </citation>
    <scope>NUCLEOTIDE SEQUENCE [LARGE SCALE GENOMIC DNA]</scope>
    <source>
        <strain evidence="5">DSM 241</strain>
    </source>
</reference>
<dbReference type="Pfam" id="PF00886">
    <property type="entry name" value="Ribosomal_S16"/>
    <property type="match status" value="1"/>
</dbReference>
<keyword evidence="2 3" id="KW-0687">Ribonucleoprotein</keyword>
<dbReference type="InterPro" id="IPR020592">
    <property type="entry name" value="Ribosomal_bS16_CS"/>
</dbReference>
<evidence type="ECO:0000256" key="3">
    <source>
        <dbReference type="HAMAP-Rule" id="MF_00385"/>
    </source>
</evidence>
<evidence type="ECO:0000313" key="5">
    <source>
        <dbReference type="Proteomes" id="UP000199256"/>
    </source>
</evidence>
<dbReference type="SUPFAM" id="SSF54565">
    <property type="entry name" value="Ribosomal protein S16"/>
    <property type="match status" value="1"/>
</dbReference>
<dbReference type="AlphaFoldDB" id="A0A1H7NM26"/>
<proteinExistence type="inferred from homology"/>
<accession>A0A1H7NM26</accession>
<dbReference type="GO" id="GO:0015935">
    <property type="term" value="C:small ribosomal subunit"/>
    <property type="evidence" value="ECO:0007669"/>
    <property type="project" value="TreeGrafter"/>
</dbReference>
<keyword evidence="5" id="KW-1185">Reference proteome</keyword>
<name>A0A1H7NM26_9GAMM</name>
<dbReference type="NCBIfam" id="TIGR00002">
    <property type="entry name" value="S16"/>
    <property type="match status" value="1"/>
</dbReference>
<dbReference type="PANTHER" id="PTHR12919:SF20">
    <property type="entry name" value="SMALL RIBOSOMAL SUBUNIT PROTEIN BS16M"/>
    <property type="match status" value="1"/>
</dbReference>
<dbReference type="EMBL" id="FOAA01000012">
    <property type="protein sequence ID" value="SEL24556.1"/>
    <property type="molecule type" value="Genomic_DNA"/>
</dbReference>
<dbReference type="GO" id="GO:0003735">
    <property type="term" value="F:structural constituent of ribosome"/>
    <property type="evidence" value="ECO:0007669"/>
    <property type="project" value="InterPro"/>
</dbReference>
<evidence type="ECO:0000313" key="4">
    <source>
        <dbReference type="EMBL" id="SEL24556.1"/>
    </source>
</evidence>
<organism evidence="4 5">
    <name type="scientific">Ectothiorhodospira marina</name>
    <dbReference type="NCBI Taxonomy" id="1396821"/>
    <lineage>
        <taxon>Bacteria</taxon>
        <taxon>Pseudomonadati</taxon>
        <taxon>Pseudomonadota</taxon>
        <taxon>Gammaproteobacteria</taxon>
        <taxon>Chromatiales</taxon>
        <taxon>Ectothiorhodospiraceae</taxon>
        <taxon>Ectothiorhodospira</taxon>
    </lineage>
</organism>